<keyword evidence="3" id="KW-0547">Nucleotide-binding</keyword>
<organism evidence="7 8">
    <name type="scientific">Listeria rustica</name>
    <dbReference type="NCBI Taxonomy" id="2713503"/>
    <lineage>
        <taxon>Bacteria</taxon>
        <taxon>Bacillati</taxon>
        <taxon>Bacillota</taxon>
        <taxon>Bacilli</taxon>
        <taxon>Bacillales</taxon>
        <taxon>Listeriaceae</taxon>
        <taxon>Listeria</taxon>
    </lineage>
</organism>
<dbReference type="PANTHER" id="PTHR43289:SF6">
    <property type="entry name" value="SERINE_THREONINE-PROTEIN KINASE NEKL-3"/>
    <property type="match status" value="1"/>
</dbReference>
<keyword evidence="2" id="KW-0808">Transferase</keyword>
<dbReference type="PROSITE" id="PS50011">
    <property type="entry name" value="PROTEIN_KINASE_DOM"/>
    <property type="match status" value="1"/>
</dbReference>
<dbReference type="EC" id="2.7.11.1" evidence="1"/>
<gene>
    <name evidence="7" type="ORF">HPK16_15420</name>
</gene>
<evidence type="ECO:0000313" key="7">
    <source>
        <dbReference type="EMBL" id="MBA3927726.1"/>
    </source>
</evidence>
<reference evidence="7 8" key="2">
    <citation type="submission" date="2020-08" db="EMBL/GenBank/DDBJ databases">
        <title>Listeria ohnekaius sp. nov. and Listeria portnoyii sp. nov. isolated from non-agricultural and natural environments.</title>
        <authorList>
            <person name="Weller D."/>
            <person name="Belias A.M."/>
            <person name="Liao J."/>
            <person name="Guo S."/>
            <person name="Orsi R.H."/>
            <person name="Wiedmann M."/>
        </authorList>
    </citation>
    <scope>NUCLEOTIDE SEQUENCE [LARGE SCALE GENOMIC DNA]</scope>
    <source>
        <strain evidence="7 8">FSL W9-0585</strain>
    </source>
</reference>
<dbReference type="InterPro" id="IPR008271">
    <property type="entry name" value="Ser/Thr_kinase_AS"/>
</dbReference>
<dbReference type="RefSeq" id="WP_181677791.1">
    <property type="nucleotide sequence ID" value="NZ_JABJVM010000024.1"/>
</dbReference>
<dbReference type="SMART" id="SM00220">
    <property type="entry name" value="S_TKc"/>
    <property type="match status" value="1"/>
</dbReference>
<dbReference type="InterPro" id="IPR011009">
    <property type="entry name" value="Kinase-like_dom_sf"/>
</dbReference>
<dbReference type="PROSITE" id="PS00108">
    <property type="entry name" value="PROTEIN_KINASE_ST"/>
    <property type="match status" value="1"/>
</dbReference>
<comment type="caution">
    <text evidence="7">The sequence shown here is derived from an EMBL/GenBank/DDBJ whole genome shotgun (WGS) entry which is preliminary data.</text>
</comment>
<dbReference type="GO" id="GO:0005524">
    <property type="term" value="F:ATP binding"/>
    <property type="evidence" value="ECO:0007669"/>
    <property type="project" value="UniProtKB-KW"/>
</dbReference>
<keyword evidence="5" id="KW-0067">ATP-binding</keyword>
<dbReference type="PANTHER" id="PTHR43289">
    <property type="entry name" value="MITOGEN-ACTIVATED PROTEIN KINASE KINASE KINASE 20-RELATED"/>
    <property type="match status" value="1"/>
</dbReference>
<keyword evidence="4 7" id="KW-0418">Kinase</keyword>
<evidence type="ECO:0000256" key="5">
    <source>
        <dbReference type="ARBA" id="ARBA00022840"/>
    </source>
</evidence>
<evidence type="ECO:0000313" key="8">
    <source>
        <dbReference type="Proteomes" id="UP000548787"/>
    </source>
</evidence>
<proteinExistence type="predicted"/>
<evidence type="ECO:0000256" key="4">
    <source>
        <dbReference type="ARBA" id="ARBA00022777"/>
    </source>
</evidence>
<name>A0A7W1T991_9LIST</name>
<reference evidence="7 8" key="1">
    <citation type="submission" date="2020-05" db="EMBL/GenBank/DDBJ databases">
        <authorList>
            <person name="Carlin C.R."/>
        </authorList>
    </citation>
    <scope>NUCLEOTIDE SEQUENCE [LARGE SCALE GENOMIC DNA]</scope>
    <source>
        <strain evidence="7 8">FSL W9-0585</strain>
    </source>
</reference>
<dbReference type="EMBL" id="JABJVM010000024">
    <property type="protein sequence ID" value="MBA3927726.1"/>
    <property type="molecule type" value="Genomic_DNA"/>
</dbReference>
<dbReference type="AlphaFoldDB" id="A0A7W1T991"/>
<evidence type="ECO:0000256" key="2">
    <source>
        <dbReference type="ARBA" id="ARBA00022679"/>
    </source>
</evidence>
<evidence type="ECO:0000256" key="1">
    <source>
        <dbReference type="ARBA" id="ARBA00012513"/>
    </source>
</evidence>
<dbReference type="GO" id="GO:0004674">
    <property type="term" value="F:protein serine/threonine kinase activity"/>
    <property type="evidence" value="ECO:0007669"/>
    <property type="project" value="UniProtKB-EC"/>
</dbReference>
<dbReference type="Pfam" id="PF00069">
    <property type="entry name" value="Pkinase"/>
    <property type="match status" value="1"/>
</dbReference>
<dbReference type="SUPFAM" id="SSF56112">
    <property type="entry name" value="Protein kinase-like (PK-like)"/>
    <property type="match status" value="1"/>
</dbReference>
<protein>
    <recommendedName>
        <fullName evidence="1">non-specific serine/threonine protein kinase</fullName>
        <ecNumber evidence="1">2.7.11.1</ecNumber>
    </recommendedName>
</protein>
<evidence type="ECO:0000256" key="3">
    <source>
        <dbReference type="ARBA" id="ARBA00022741"/>
    </source>
</evidence>
<sequence>MKYWKNTLDEESRWDIIFAVLNGVESAHQESILHRDLKPNNILMVNGDWVVADFGLGKTQSGSSGVNSSVFGYGNVTFAAPEQIDKLKDATVESDVYSLGALIHFVFTGEYINRSNEEFDTFYDGIVATAMSYSSSNRYNDISVLRSEIHKAIEQKKKLTQSPQVDSIATLSEYYIYVKGHWNGNPFSNKIYKVSID</sequence>
<dbReference type="Proteomes" id="UP000548787">
    <property type="component" value="Unassembled WGS sequence"/>
</dbReference>
<dbReference type="InterPro" id="IPR000719">
    <property type="entry name" value="Prot_kinase_dom"/>
</dbReference>
<evidence type="ECO:0000259" key="6">
    <source>
        <dbReference type="PROSITE" id="PS50011"/>
    </source>
</evidence>
<keyword evidence="8" id="KW-1185">Reference proteome</keyword>
<accession>A0A7W1T991</accession>
<feature type="domain" description="Protein kinase" evidence="6">
    <location>
        <begin position="1"/>
        <end position="176"/>
    </location>
</feature>
<dbReference type="Gene3D" id="1.10.510.10">
    <property type="entry name" value="Transferase(Phosphotransferase) domain 1"/>
    <property type="match status" value="1"/>
</dbReference>